<dbReference type="PRINTS" id="PR00463">
    <property type="entry name" value="EP450I"/>
</dbReference>
<evidence type="ECO:0000256" key="5">
    <source>
        <dbReference type="ARBA" id="ARBA00022692"/>
    </source>
</evidence>
<dbReference type="GO" id="GO:0016125">
    <property type="term" value="P:sterol metabolic process"/>
    <property type="evidence" value="ECO:0007669"/>
    <property type="project" value="TreeGrafter"/>
</dbReference>
<protein>
    <recommendedName>
        <fullName evidence="14">(+)-abscisic acid 8'-hydroxylase</fullName>
        <ecNumber evidence="14">1.14.14.137</ecNumber>
    </recommendedName>
</protein>
<evidence type="ECO:0000256" key="13">
    <source>
        <dbReference type="ARBA" id="ARBA00060633"/>
    </source>
</evidence>
<dbReference type="PRINTS" id="PR00385">
    <property type="entry name" value="P450"/>
</dbReference>
<comment type="similarity">
    <text evidence="3 16">Belongs to the cytochrome P450 family.</text>
</comment>
<dbReference type="InterPro" id="IPR001128">
    <property type="entry name" value="Cyt_P450"/>
</dbReference>
<dbReference type="Gene3D" id="1.10.630.10">
    <property type="entry name" value="Cytochrome P450"/>
    <property type="match status" value="1"/>
</dbReference>
<dbReference type="EMBL" id="LRBV02000001">
    <property type="status" value="NOT_ANNOTATED_CDS"/>
    <property type="molecule type" value="Genomic_DNA"/>
</dbReference>
<dbReference type="GO" id="GO:0010295">
    <property type="term" value="F:(+)-abscisic acid 8'-hydroxylase activity"/>
    <property type="evidence" value="ECO:0007669"/>
    <property type="project" value="UniProtKB-EC"/>
</dbReference>
<keyword evidence="19" id="KW-1185">Reference proteome</keyword>
<evidence type="ECO:0000256" key="16">
    <source>
        <dbReference type="RuleBase" id="RU000461"/>
    </source>
</evidence>
<name>A0A7N2KP89_QUELO</name>
<dbReference type="RefSeq" id="XP_030965650.1">
    <property type="nucleotide sequence ID" value="XM_031109790.1"/>
</dbReference>
<evidence type="ECO:0000256" key="15">
    <source>
        <dbReference type="PIRSR" id="PIRSR602401-1"/>
    </source>
</evidence>
<dbReference type="KEGG" id="qlo:115986600"/>
<evidence type="ECO:0000313" key="18">
    <source>
        <dbReference type="EnsemblPlants" id="QL01p030962:mrna"/>
    </source>
</evidence>
<comment type="subcellular location">
    <subcellularLocation>
        <location evidence="2">Membrane</location>
        <topology evidence="2">Single-pass membrane protein</topology>
    </subcellularLocation>
</comment>
<evidence type="ECO:0000256" key="9">
    <source>
        <dbReference type="ARBA" id="ARBA00023004"/>
    </source>
</evidence>
<feature type="binding site" description="axial binding residue" evidence="15">
    <location>
        <position position="425"/>
    </location>
    <ligand>
        <name>heme</name>
        <dbReference type="ChEBI" id="CHEBI:30413"/>
    </ligand>
    <ligandPart>
        <name>Fe</name>
        <dbReference type="ChEBI" id="CHEBI:18248"/>
    </ligandPart>
</feature>
<dbReference type="Gramene" id="QL01p030962:mrna">
    <property type="protein sequence ID" value="QL01p030962:mrna"/>
    <property type="gene ID" value="QL01p030962"/>
</dbReference>
<accession>A0A7N2KP89</accession>
<dbReference type="Proteomes" id="UP000594261">
    <property type="component" value="Chromosome 1"/>
</dbReference>
<dbReference type="AlphaFoldDB" id="A0A7N2KP89"/>
<evidence type="ECO:0000313" key="19">
    <source>
        <dbReference type="Proteomes" id="UP000594261"/>
    </source>
</evidence>
<evidence type="ECO:0000256" key="8">
    <source>
        <dbReference type="ARBA" id="ARBA00023002"/>
    </source>
</evidence>
<evidence type="ECO:0000256" key="6">
    <source>
        <dbReference type="ARBA" id="ARBA00022723"/>
    </source>
</evidence>
<dbReference type="PANTHER" id="PTHR24286">
    <property type="entry name" value="CYTOCHROME P450 26"/>
    <property type="match status" value="1"/>
</dbReference>
<evidence type="ECO:0000256" key="4">
    <source>
        <dbReference type="ARBA" id="ARBA00022617"/>
    </source>
</evidence>
<sequence>MQVFSLSPLFAIFHSQFVILIPLLLCSLLLLLPFLQWHHPRHKRLPPGSMGWPYIGETLKLYTENPNSFFSNRQKRYGDIFKTHILGCPCVMVSSPEAARVVLVSRAHLFKPTYPPSKEKMIGPEALFFHQGAYHSRLKKLVQASFLPSAIRGSVSKIEHIALKLIPTWNNCTIYTLQEMKRYAFDVAMISALGDQHDLEMEGIKNLYQCLEKGYNSMPLDLPGTPFRKAMKARKLLNEDLRRIIKKRREIGKHGGGLLGIFLGAEDEKHNQLSDSQIADNIIGVIFAAHDTTASVLTWILKYLHDNVNLLEAVTKEQEGIQRKLFEENRGLTWDDTRRMPLTGRVIQETLRTASILSFTFREAVEDVEFEGYFIPKGWKVLPLFRTIHHSADFFPQPEKFDPSRFEVPPRPNTYMPFGNGVHACPGSELAKLETLILLHHLTTSCRWQVVGDGDGIQYGPFPVPKQGLPIKVTPKNKK</sequence>
<comment type="pathway">
    <text evidence="13">Plant hormone degradation; abscisic acid degradation.</text>
</comment>
<dbReference type="InterPro" id="IPR036396">
    <property type="entry name" value="Cyt_P450_sf"/>
</dbReference>
<organism evidence="18 19">
    <name type="scientific">Quercus lobata</name>
    <name type="common">Valley oak</name>
    <dbReference type="NCBI Taxonomy" id="97700"/>
    <lineage>
        <taxon>Eukaryota</taxon>
        <taxon>Viridiplantae</taxon>
        <taxon>Streptophyta</taxon>
        <taxon>Embryophyta</taxon>
        <taxon>Tracheophyta</taxon>
        <taxon>Spermatophyta</taxon>
        <taxon>Magnoliopsida</taxon>
        <taxon>eudicotyledons</taxon>
        <taxon>Gunneridae</taxon>
        <taxon>Pentapetalae</taxon>
        <taxon>rosids</taxon>
        <taxon>fabids</taxon>
        <taxon>Fagales</taxon>
        <taxon>Fagaceae</taxon>
        <taxon>Quercus</taxon>
    </lineage>
</organism>
<keyword evidence="11 17" id="KW-0472">Membrane</keyword>
<dbReference type="InParanoid" id="A0A7N2KP89"/>
<evidence type="ECO:0000256" key="17">
    <source>
        <dbReference type="SAM" id="Phobius"/>
    </source>
</evidence>
<reference evidence="18" key="2">
    <citation type="submission" date="2021-01" db="UniProtKB">
        <authorList>
            <consortium name="EnsemblPlants"/>
        </authorList>
    </citation>
    <scope>IDENTIFICATION</scope>
</reference>
<keyword evidence="4 15" id="KW-0349">Heme</keyword>
<evidence type="ECO:0000256" key="3">
    <source>
        <dbReference type="ARBA" id="ARBA00010617"/>
    </source>
</evidence>
<dbReference type="CDD" id="cd11043">
    <property type="entry name" value="CYP90-like"/>
    <property type="match status" value="1"/>
</dbReference>
<dbReference type="GeneID" id="115986600"/>
<dbReference type="FunCoup" id="A0A7N2KP89">
    <property type="interactions" value="193"/>
</dbReference>
<dbReference type="OMA" id="DDTRQMP"/>
<dbReference type="EC" id="1.14.14.137" evidence="14"/>
<dbReference type="GO" id="GO:0020037">
    <property type="term" value="F:heme binding"/>
    <property type="evidence" value="ECO:0007669"/>
    <property type="project" value="InterPro"/>
</dbReference>
<dbReference type="SUPFAM" id="SSF48264">
    <property type="entry name" value="Cytochrome P450"/>
    <property type="match status" value="1"/>
</dbReference>
<feature type="transmembrane region" description="Helical" evidence="17">
    <location>
        <begin position="12"/>
        <end position="35"/>
    </location>
</feature>
<evidence type="ECO:0000256" key="10">
    <source>
        <dbReference type="ARBA" id="ARBA00023033"/>
    </source>
</evidence>
<dbReference type="GO" id="GO:0005506">
    <property type="term" value="F:iron ion binding"/>
    <property type="evidence" value="ECO:0007669"/>
    <property type="project" value="InterPro"/>
</dbReference>
<evidence type="ECO:0000256" key="14">
    <source>
        <dbReference type="ARBA" id="ARBA00066338"/>
    </source>
</evidence>
<keyword evidence="10 16" id="KW-0503">Monooxygenase</keyword>
<evidence type="ECO:0000256" key="1">
    <source>
        <dbReference type="ARBA" id="ARBA00001971"/>
    </source>
</evidence>
<dbReference type="PANTHER" id="PTHR24286:SF220">
    <property type="entry name" value="ABSCISIC ACID 8'-HYDROXYLASE 2"/>
    <property type="match status" value="1"/>
</dbReference>
<keyword evidence="7 17" id="KW-1133">Transmembrane helix</keyword>
<dbReference type="GO" id="GO:0016020">
    <property type="term" value="C:membrane"/>
    <property type="evidence" value="ECO:0007669"/>
    <property type="project" value="UniProtKB-SubCell"/>
</dbReference>
<proteinExistence type="inferred from homology"/>
<keyword evidence="9 15" id="KW-0408">Iron</keyword>
<dbReference type="PROSITE" id="PS00086">
    <property type="entry name" value="CYTOCHROME_P450"/>
    <property type="match status" value="1"/>
</dbReference>
<dbReference type="OrthoDB" id="1372046at2759"/>
<dbReference type="InterPro" id="IPR002401">
    <property type="entry name" value="Cyt_P450_E_grp-I"/>
</dbReference>
<keyword evidence="5 17" id="KW-0812">Transmembrane</keyword>
<reference evidence="18 19" key="1">
    <citation type="journal article" date="2016" name="G3 (Bethesda)">
        <title>First Draft Assembly and Annotation of the Genome of a California Endemic Oak Quercus lobata Nee (Fagaceae).</title>
        <authorList>
            <person name="Sork V.L."/>
            <person name="Fitz-Gibbon S.T."/>
            <person name="Puiu D."/>
            <person name="Crepeau M."/>
            <person name="Gugger P.F."/>
            <person name="Sherman R."/>
            <person name="Stevens K."/>
            <person name="Langley C.H."/>
            <person name="Pellegrini M."/>
            <person name="Salzberg S.L."/>
        </authorList>
    </citation>
    <scope>NUCLEOTIDE SEQUENCE [LARGE SCALE GENOMIC DNA]</scope>
    <source>
        <strain evidence="18 19">cv. SW786</strain>
    </source>
</reference>
<dbReference type="InterPro" id="IPR017972">
    <property type="entry name" value="Cyt_P450_CS"/>
</dbReference>
<keyword evidence="8 16" id="KW-0560">Oxidoreductase</keyword>
<keyword evidence="6 15" id="KW-0479">Metal-binding</keyword>
<gene>
    <name evidence="18" type="primary">LOC115986600</name>
</gene>
<evidence type="ECO:0000256" key="7">
    <source>
        <dbReference type="ARBA" id="ARBA00022989"/>
    </source>
</evidence>
<evidence type="ECO:0000256" key="2">
    <source>
        <dbReference type="ARBA" id="ARBA00004167"/>
    </source>
</evidence>
<evidence type="ECO:0000256" key="12">
    <source>
        <dbReference type="ARBA" id="ARBA00050609"/>
    </source>
</evidence>
<dbReference type="Pfam" id="PF00067">
    <property type="entry name" value="p450"/>
    <property type="match status" value="1"/>
</dbReference>
<comment type="catalytic activity">
    <reaction evidence="12">
        <text>2-cis-(+)-abscisate + reduced [NADPH--hemoprotein reductase] + O2 = (+)-8'-hydroxyabscisate + oxidized [NADPH--hemoprotein reductase] + H2O + H(+)</text>
        <dbReference type="Rhea" id="RHEA:12897"/>
        <dbReference type="Rhea" id="RHEA-COMP:11964"/>
        <dbReference type="Rhea" id="RHEA-COMP:11965"/>
        <dbReference type="ChEBI" id="CHEBI:15377"/>
        <dbReference type="ChEBI" id="CHEBI:15378"/>
        <dbReference type="ChEBI" id="CHEBI:15379"/>
        <dbReference type="ChEBI" id="CHEBI:37569"/>
        <dbReference type="ChEBI" id="CHEBI:57618"/>
        <dbReference type="ChEBI" id="CHEBI:58210"/>
        <dbReference type="ChEBI" id="CHEBI:58490"/>
        <dbReference type="EC" id="1.14.14.137"/>
    </reaction>
</comment>
<dbReference type="EnsemblPlants" id="QL01p030962:mrna">
    <property type="protein sequence ID" value="QL01p030962:mrna"/>
    <property type="gene ID" value="QL01p030962"/>
</dbReference>
<evidence type="ECO:0000256" key="11">
    <source>
        <dbReference type="ARBA" id="ARBA00023136"/>
    </source>
</evidence>
<dbReference type="FunFam" id="1.10.630.10:FF:000014">
    <property type="entry name" value="Abscisic acid 8"/>
    <property type="match status" value="1"/>
</dbReference>
<comment type="cofactor">
    <cofactor evidence="1 15">
        <name>heme</name>
        <dbReference type="ChEBI" id="CHEBI:30413"/>
    </cofactor>
</comment>